<dbReference type="Gene3D" id="3.30.565.10">
    <property type="entry name" value="Histidine kinase-like ATPase, C-terminal domain"/>
    <property type="match status" value="1"/>
</dbReference>
<name>A0A163EFF1_DIDRA</name>
<feature type="domain" description="Heterokaryon incompatibility" evidence="2">
    <location>
        <begin position="1488"/>
        <end position="1643"/>
    </location>
</feature>
<dbReference type="EMBL" id="JYNV01000187">
    <property type="protein sequence ID" value="KZM23671.1"/>
    <property type="molecule type" value="Genomic_DNA"/>
</dbReference>
<dbReference type="Pfam" id="PF06985">
    <property type="entry name" value="HET"/>
    <property type="match status" value="1"/>
</dbReference>
<protein>
    <recommendedName>
        <fullName evidence="2">Heterokaryon incompatibility domain-containing protein</fullName>
    </recommendedName>
</protein>
<evidence type="ECO:0000256" key="1">
    <source>
        <dbReference type="SAM" id="MobiDB-lite"/>
    </source>
</evidence>
<proteinExistence type="predicted"/>
<comment type="caution">
    <text evidence="3">The sequence shown here is derived from an EMBL/GenBank/DDBJ whole genome shotgun (WGS) entry which is preliminary data.</text>
</comment>
<dbReference type="Proteomes" id="UP000076837">
    <property type="component" value="Unassembled WGS sequence"/>
</dbReference>
<accession>A0A163EFF1</accession>
<reference evidence="3 4" key="1">
    <citation type="journal article" date="2016" name="Sci. Rep.">
        <title>Draft genome sequencing and secretome analysis of fungal phytopathogen Ascochyta rabiei provides insight into the necrotrophic effector repertoire.</title>
        <authorList>
            <person name="Verma S."/>
            <person name="Gazara R.K."/>
            <person name="Nizam S."/>
            <person name="Parween S."/>
            <person name="Chattopadhyay D."/>
            <person name="Verma P.K."/>
        </authorList>
    </citation>
    <scope>NUCLEOTIDE SEQUENCE [LARGE SCALE GENOMIC DNA]</scope>
    <source>
        <strain evidence="3 4">ArDII</strain>
    </source>
</reference>
<dbReference type="Pfam" id="PF26639">
    <property type="entry name" value="Het-6_barrel"/>
    <property type="match status" value="1"/>
</dbReference>
<organism evidence="3 4">
    <name type="scientific">Didymella rabiei</name>
    <name type="common">Chickpea ascochyta blight fungus</name>
    <name type="synonym">Mycosphaerella rabiei</name>
    <dbReference type="NCBI Taxonomy" id="5454"/>
    <lineage>
        <taxon>Eukaryota</taxon>
        <taxon>Fungi</taxon>
        <taxon>Dikarya</taxon>
        <taxon>Ascomycota</taxon>
        <taxon>Pezizomycotina</taxon>
        <taxon>Dothideomycetes</taxon>
        <taxon>Pleosporomycetidae</taxon>
        <taxon>Pleosporales</taxon>
        <taxon>Pleosporineae</taxon>
        <taxon>Didymellaceae</taxon>
        <taxon>Ascochyta</taxon>
    </lineage>
</organism>
<evidence type="ECO:0000259" key="2">
    <source>
        <dbReference type="Pfam" id="PF06985"/>
    </source>
</evidence>
<dbReference type="InterPro" id="IPR010730">
    <property type="entry name" value="HET"/>
</dbReference>
<dbReference type="PANTHER" id="PTHR24148">
    <property type="entry name" value="ANKYRIN REPEAT DOMAIN-CONTAINING PROTEIN 39 HOMOLOG-RELATED"/>
    <property type="match status" value="1"/>
</dbReference>
<dbReference type="STRING" id="5454.A0A163EFF1"/>
<sequence length="2039" mass="230491">MVSIMENLLKVVSGDLYGENPHFIQELLQNADDSSYTTEPALKITFRSHATQASWLQIDTNEVGFSKEDVAAICSVSNSTKSGQTHSRASTGEKGIGFKSVFKVANRVYISSRGYTFMFDKDLPLGMINPIWTVFPGETTPELTSIGLELSNDQNAIELIDYLRGLDASLLLFLRKVRKISIELAPVGDTSSSITLQRKDVDGDGRFQIRRLCTAEGDLEYLVHRYRVSHLPRDTRRPNYTHSDLLLAFPPPPLRGEQVFAFLPISDSGLDFALQGDFLLVANRQSIHPTAHWNCHLRAGVTEAFVQSVERFNSSDHLLKYYWPLYMPTDKVHKFFQPCKESIHTVLKCSRVLLSQSVERPYALPSELLFVHPGIATYLSSSYPECTIGPLRTLGVVAMTDDIFLSHLQQLISEAAAEFYSRTSQWHSQLARVLLRLIVDAPEGLRQVAYNLPIVPLSNGTWVSARDGPMLPQRTASRPNALEDSANSALGEITSSDAYDNVGGRSTPTILAEDVPGRVLIIEETAAADDMRRSLFAQLKVVTMSTTWTCEHLSSCHNSSSFNPQNWTLEQLLSHTKYIYHARWRPERFTDLWFATSDGGRCKGSQAYCAVPTSEDSVYARISEVMISRYPTVDHAYMQETEAGWMLFLQNTLHVSAVPRLVQEGEFHQGKTSDLSEEFKYILKECQFSDVVQLLLENWHAYSRWFDADITQFTRLDIRESREKLLLEIQESMVKTQHGMRRLGSISISGIDSYVEVHIADLPVLTLEATRDKITNQKLHLLGIHVDSDVEFYTHCLEHLHAKDEPETAVLSHIYEKIQDLYDANEVLVESTFSKKKLIYVKSPYPRKEKLSASRASQLQAVRSSEPIGWLDVSEGSLLKDLIQSDYPQATRFFQGLLGGERLLLGPLLAKASRVDMLMNTAEIATLFANISDILGLMGQINVAKATKFIHDKPVLPIFKVSTESQDDNSYDSLVGNRDASWFIADRPHLYQSFKGKLPLLAFTVQQIRNLVIDSTVPRGPLRYSQPKTVAVLGKNEFLKASAESIVINHDFRCKDSACSGRPTKGFIHSVSSECNLQIYIEDDGKDSNLLPFDVVSEIGQYLGIKDERRRHLLYEALSNKNIRDVQQRFEADGYDVDIVKVLESHQEPHADYHVASGDLMSIPSPWQVHGSKNKGLNIDLQPKRSKLDPDRRIKMMEINMASKVSTHGVLYTQKLDPNNTLQFLGELLASRMFEKTLGWAYIPDLYWTSKLRVRAGTMPEPTTEHVASFTMDEPFISQAVTTRFSSQLGDQQAQDWGACSPTYHFLVAPSSGDWEDSFVWGSQKVELMRRFHLSGANMKSPKDVLILLRISHIYSERPRYRFIIDPWNLVLSGQLTLPSDALFAAAIKSNAVSQHDPQNTNHSSTSDKPIEGESRQNENEPSRLPRDVPDMATTLRGPKAKLDSTPYIYRPLCSEQFRLFTLFPAADTQDPLRGMICSHSIKVGVPYESVSYTWGSDAQTMHSISMPDGELQVRDSLKTVLTRLRKKEGSVVLWIDAICIDQENPHEKTHQIRKLPQIFQRATCTLAVISTEEKYHAAMETLMQIRGNAVYGYDSERWPDNLAKIPASWAGKDMPPITEDVWDSVVQFFKVAWFQRAWIVQEVIAAPSVKVVCGQWMVDWSDLFFTMELVDKRFRRTSKVDISAWKSFKILGEHREWEATKRRWPLLLLLETFRHTESGFMRDRFFSLLGLANDGNLAEFEPDYASPFEAIVCKFARTFIQRGFGIHLLCRAGLGPQLDRFPSWVPDWTILKSDSLSKSSERGVVYNASSYAEPKIGVVSESRNIIEVRAIQVDIITHVSGCFNRPHEPARLEKYFKEIDDLIDAHLRTRFSREKRDVLKWRVPVAGAEHPKIATGGDINLRDSYNALRTVLKGLKKKTGPSAQYLREDTGERLVASSDGVELTRVQGRSLNYHALVQDSIKDWKFFVTQSGTCGIAPGLVKAGDKVHIVAGSRTPFVMRMSFPEQDLSKLIGECYVYGMMNGECVHADTRWSTVKLH</sequence>
<gene>
    <name evidence="3" type="ORF">ST47_g5186</name>
</gene>
<evidence type="ECO:0000313" key="4">
    <source>
        <dbReference type="Proteomes" id="UP000076837"/>
    </source>
</evidence>
<feature type="compositionally biased region" description="Basic and acidic residues" evidence="1">
    <location>
        <begin position="1409"/>
        <end position="1430"/>
    </location>
</feature>
<feature type="region of interest" description="Disordered" evidence="1">
    <location>
        <begin position="1394"/>
        <end position="1437"/>
    </location>
</feature>
<dbReference type="InterPro" id="IPR036890">
    <property type="entry name" value="HATPase_C_sf"/>
</dbReference>
<feature type="compositionally biased region" description="Polar residues" evidence="1">
    <location>
        <begin position="1394"/>
        <end position="1408"/>
    </location>
</feature>
<dbReference type="PANTHER" id="PTHR24148:SF64">
    <property type="entry name" value="HETEROKARYON INCOMPATIBILITY DOMAIN-CONTAINING PROTEIN"/>
    <property type="match status" value="1"/>
</dbReference>
<dbReference type="NCBIfam" id="NF047352">
    <property type="entry name" value="P_loop_sacsin"/>
    <property type="match status" value="1"/>
</dbReference>
<dbReference type="InterPro" id="IPR052895">
    <property type="entry name" value="HetReg/Transcr_Mod"/>
</dbReference>
<evidence type="ECO:0000313" key="3">
    <source>
        <dbReference type="EMBL" id="KZM23671.1"/>
    </source>
</evidence>
<keyword evidence="4" id="KW-1185">Reference proteome</keyword>
<dbReference type="SUPFAM" id="SSF55874">
    <property type="entry name" value="ATPase domain of HSP90 chaperone/DNA topoisomerase II/histidine kinase"/>
    <property type="match status" value="1"/>
</dbReference>